<dbReference type="GO" id="GO:0019698">
    <property type="term" value="P:D-galacturonate catabolic process"/>
    <property type="evidence" value="ECO:0007669"/>
    <property type="project" value="TreeGrafter"/>
</dbReference>
<dbReference type="Proteomes" id="UP000626148">
    <property type="component" value="Unassembled WGS sequence"/>
</dbReference>
<accession>A0A918KJP6</accession>
<evidence type="ECO:0000313" key="2">
    <source>
        <dbReference type="EMBL" id="GGX63753.1"/>
    </source>
</evidence>
<gene>
    <name evidence="2" type="ORF">GCM10007392_34230</name>
</gene>
<dbReference type="GO" id="GO:0016746">
    <property type="term" value="F:acyltransferase activity"/>
    <property type="evidence" value="ECO:0007669"/>
    <property type="project" value="InterPro"/>
</dbReference>
<dbReference type="AlphaFoldDB" id="A0A918KJP6"/>
<dbReference type="RefSeq" id="WP_189610952.1">
    <property type="nucleotide sequence ID" value="NZ_BMXR01000009.1"/>
</dbReference>
<name>A0A918KJP6_9GAMM</name>
<dbReference type="SMART" id="SM00563">
    <property type="entry name" value="PlsC"/>
    <property type="match status" value="1"/>
</dbReference>
<proteinExistence type="predicted"/>
<dbReference type="PANTHER" id="PTHR30068">
    <property type="entry name" value="URONATE ISOMERASE"/>
    <property type="match status" value="1"/>
</dbReference>
<keyword evidence="3" id="KW-1185">Reference proteome</keyword>
<dbReference type="PANTHER" id="PTHR30068:SF3">
    <property type="entry name" value="PHOSPHOLIPID_GLYCEROL ACYLTRANSFERASE DOMAIN-CONTAINING PROTEIN"/>
    <property type="match status" value="1"/>
</dbReference>
<comment type="caution">
    <text evidence="2">The sequence shown here is derived from an EMBL/GenBank/DDBJ whole genome shotgun (WGS) entry which is preliminary data.</text>
</comment>
<sequence length="373" mass="42808">MTTEFDDIRPFQDHEVPSVLKRVLADKDMHRSLGAWVSPGLNRKAPWLLHPLIRAYLGWQFRGVRTVDGFQPRLRGYLKRILDKSVQDLTVSGLDKLDPNTAYLFVSNHRDIVMDPAMVNWALYHAGFQTVRIAIGDNLLSKPFVSDLMRLNKSFIVKRSVKGMKERFKEAQKLSRYIHHCITEDNANVWIAQREGRAKDGYDKTKPAVIGMFSLSKPKDRSFASYINELRIVPVTISYEVDPLELSKARELYAQEHKGGYKKRAHEDVQSIARGMTGWKGRVHLAFGEVLHGDFEKDDDVAAAIDEQVHQLYRVYESNEWAYAELMGEPIKPATENAEQLAKRVAAARDELKPYLLRQYANAVRMKRGEDPL</sequence>
<feature type="domain" description="Phospholipid/glycerol acyltransferase" evidence="1">
    <location>
        <begin position="103"/>
        <end position="240"/>
    </location>
</feature>
<evidence type="ECO:0000259" key="1">
    <source>
        <dbReference type="SMART" id="SM00563"/>
    </source>
</evidence>
<dbReference type="Pfam" id="PF01553">
    <property type="entry name" value="Acyltransferase"/>
    <property type="match status" value="1"/>
</dbReference>
<reference evidence="2" key="1">
    <citation type="journal article" date="2014" name="Int. J. Syst. Evol. Microbiol.">
        <title>Complete genome sequence of Corynebacterium casei LMG S-19264T (=DSM 44701T), isolated from a smear-ripened cheese.</title>
        <authorList>
            <consortium name="US DOE Joint Genome Institute (JGI-PGF)"/>
            <person name="Walter F."/>
            <person name="Albersmeier A."/>
            <person name="Kalinowski J."/>
            <person name="Ruckert C."/>
        </authorList>
    </citation>
    <scope>NUCLEOTIDE SEQUENCE</scope>
    <source>
        <strain evidence="2">KCTC 22169</strain>
    </source>
</reference>
<organism evidence="2 3">
    <name type="scientific">Saccharospirillum salsuginis</name>
    <dbReference type="NCBI Taxonomy" id="418750"/>
    <lineage>
        <taxon>Bacteria</taxon>
        <taxon>Pseudomonadati</taxon>
        <taxon>Pseudomonadota</taxon>
        <taxon>Gammaproteobacteria</taxon>
        <taxon>Oceanospirillales</taxon>
        <taxon>Saccharospirillaceae</taxon>
        <taxon>Saccharospirillum</taxon>
    </lineage>
</organism>
<evidence type="ECO:0000313" key="3">
    <source>
        <dbReference type="Proteomes" id="UP000626148"/>
    </source>
</evidence>
<dbReference type="GO" id="GO:0042840">
    <property type="term" value="P:D-glucuronate catabolic process"/>
    <property type="evidence" value="ECO:0007669"/>
    <property type="project" value="TreeGrafter"/>
</dbReference>
<dbReference type="InterPro" id="IPR002123">
    <property type="entry name" value="Plipid/glycerol_acylTrfase"/>
</dbReference>
<dbReference type="SUPFAM" id="SSF69593">
    <property type="entry name" value="Glycerol-3-phosphate (1)-acyltransferase"/>
    <property type="match status" value="1"/>
</dbReference>
<reference evidence="2" key="2">
    <citation type="submission" date="2020-09" db="EMBL/GenBank/DDBJ databases">
        <authorList>
            <person name="Sun Q."/>
            <person name="Kim S."/>
        </authorList>
    </citation>
    <scope>NUCLEOTIDE SEQUENCE</scope>
    <source>
        <strain evidence="2">KCTC 22169</strain>
    </source>
</reference>
<protein>
    <recommendedName>
        <fullName evidence="1">Phospholipid/glycerol acyltransferase domain-containing protein</fullName>
    </recommendedName>
</protein>
<dbReference type="EMBL" id="BMXR01000009">
    <property type="protein sequence ID" value="GGX63753.1"/>
    <property type="molecule type" value="Genomic_DNA"/>
</dbReference>